<organism evidence="1">
    <name type="scientific">uncultured Friedmanniella sp</name>
    <dbReference type="NCBI Taxonomy" id="335381"/>
    <lineage>
        <taxon>Bacteria</taxon>
        <taxon>Bacillati</taxon>
        <taxon>Actinomycetota</taxon>
        <taxon>Actinomycetes</taxon>
        <taxon>Propionibacteriales</taxon>
        <taxon>Nocardioidaceae</taxon>
        <taxon>Friedmanniella</taxon>
        <taxon>environmental samples</taxon>
    </lineage>
</organism>
<sequence>MPTCSPSLAARATGNAVADPAQQPFTCADESAHYAFSVCMLLQQYRQHLPWADEGVVELGTGDASAIADVVRGLPDLRVHGYDISATSVDAARRNIAERGVSDRYTVELADFFDSADSALGSRRPRTAISNPPYIPAPSRDILMPELWGGEYGNDLTLQLLKSGHPDVIVALPSYADPVTTLATAADLGYRVVNFLAMGLDFGQYSSEPVVRRQIERICAEGRGWAGDDEYMVAVVLLSQDDGVPGERSAQLMRALQLRS</sequence>
<accession>A0A6J4LZG8</accession>
<evidence type="ECO:0008006" key="2">
    <source>
        <dbReference type="Google" id="ProtNLM"/>
    </source>
</evidence>
<dbReference type="Gene3D" id="3.40.50.150">
    <property type="entry name" value="Vaccinia Virus protein VP39"/>
    <property type="match status" value="1"/>
</dbReference>
<dbReference type="InterPro" id="IPR029063">
    <property type="entry name" value="SAM-dependent_MTases_sf"/>
</dbReference>
<reference evidence="1" key="1">
    <citation type="submission" date="2020-02" db="EMBL/GenBank/DDBJ databases">
        <authorList>
            <person name="Meier V. D."/>
        </authorList>
    </citation>
    <scope>NUCLEOTIDE SEQUENCE</scope>
    <source>
        <strain evidence="1">AVDCRST_MAG48</strain>
    </source>
</reference>
<evidence type="ECO:0000313" key="1">
    <source>
        <dbReference type="EMBL" id="CAA9344924.1"/>
    </source>
</evidence>
<proteinExistence type="predicted"/>
<dbReference type="EMBL" id="CADCTS010000543">
    <property type="protein sequence ID" value="CAA9344924.1"/>
    <property type="molecule type" value="Genomic_DNA"/>
</dbReference>
<dbReference type="SUPFAM" id="SSF53335">
    <property type="entry name" value="S-adenosyl-L-methionine-dependent methyltransferases"/>
    <property type="match status" value="1"/>
</dbReference>
<dbReference type="AlphaFoldDB" id="A0A6J4LZG8"/>
<protein>
    <recommendedName>
        <fullName evidence="2">Methylase</fullName>
    </recommendedName>
</protein>
<gene>
    <name evidence="1" type="ORF">AVDCRST_MAG48-3877</name>
</gene>
<name>A0A6J4LZG8_9ACTN</name>